<feature type="domain" description="AB hydrolase-1" evidence="1">
    <location>
        <begin position="79"/>
        <end position="329"/>
    </location>
</feature>
<proteinExistence type="predicted"/>
<dbReference type="Pfam" id="PF12697">
    <property type="entry name" value="Abhydrolase_6"/>
    <property type="match status" value="1"/>
</dbReference>
<reference evidence="2" key="1">
    <citation type="submission" date="2016-03" db="EMBL/GenBank/DDBJ databases">
        <title>Draft genome sequence of Rosellinia necatrix.</title>
        <authorList>
            <person name="Kanematsu S."/>
        </authorList>
    </citation>
    <scope>NUCLEOTIDE SEQUENCE [LARGE SCALE GENOMIC DNA]</scope>
    <source>
        <strain evidence="2">W97</strain>
    </source>
</reference>
<dbReference type="InterPro" id="IPR029058">
    <property type="entry name" value="AB_hydrolase_fold"/>
</dbReference>
<dbReference type="PANTHER" id="PTHR43194">
    <property type="entry name" value="HYDROLASE ALPHA/BETA FOLD FAMILY"/>
    <property type="match status" value="1"/>
</dbReference>
<organism evidence="2">
    <name type="scientific">Rosellinia necatrix</name>
    <name type="common">White root-rot fungus</name>
    <dbReference type="NCBI Taxonomy" id="77044"/>
    <lineage>
        <taxon>Eukaryota</taxon>
        <taxon>Fungi</taxon>
        <taxon>Dikarya</taxon>
        <taxon>Ascomycota</taxon>
        <taxon>Pezizomycotina</taxon>
        <taxon>Sordariomycetes</taxon>
        <taxon>Xylariomycetidae</taxon>
        <taxon>Xylariales</taxon>
        <taxon>Xylariaceae</taxon>
        <taxon>Rosellinia</taxon>
    </lineage>
</organism>
<evidence type="ECO:0000259" key="1">
    <source>
        <dbReference type="Pfam" id="PF12697"/>
    </source>
</evidence>
<dbReference type="STRING" id="77044.A0A1W2TJC7"/>
<dbReference type="InterPro" id="IPR050228">
    <property type="entry name" value="Carboxylesterase_BioH"/>
</dbReference>
<dbReference type="InterPro" id="IPR000073">
    <property type="entry name" value="AB_hydrolase_1"/>
</dbReference>
<name>A0A1W2TJC7_ROSNE</name>
<dbReference type="EMBL" id="DF977475">
    <property type="protein sequence ID" value="GAP88315.2"/>
    <property type="molecule type" value="Genomic_DNA"/>
</dbReference>
<dbReference type="OMA" id="MREHPGH"/>
<dbReference type="AlphaFoldDB" id="A0A1W2TJC7"/>
<evidence type="ECO:0000313" key="2">
    <source>
        <dbReference type="EMBL" id="GAP88315.2"/>
    </source>
</evidence>
<accession>A0A1W2TJC7</accession>
<dbReference type="SUPFAM" id="SSF53474">
    <property type="entry name" value="alpha/beta-Hydrolases"/>
    <property type="match status" value="1"/>
</dbReference>
<protein>
    <submittedName>
        <fullName evidence="2">Putative dihydrolipoyllysine-residue acetyltransferase component of acetoin cleaving system</fullName>
    </submittedName>
</protein>
<gene>
    <name evidence="2" type="ORF">SAMD00023353_3001170</name>
</gene>
<dbReference type="Proteomes" id="UP000054516">
    <property type="component" value="Unassembled WGS sequence"/>
</dbReference>
<evidence type="ECO:0000313" key="3">
    <source>
        <dbReference type="Proteomes" id="UP000054516"/>
    </source>
</evidence>
<sequence length="338" mass="35763">MSDTHGPPPPTDLALPRKLTTTVRGQPATAIPGPGHASFVARFGDAFPAPRMLESDLGSTAVYDLPARSGRRGAGGRRVLMVHGLNTPALGLLPLARRLQALDADAHVVLFDLWGHGLSSTPLVAHAPHAFHAQVLQVLGASGWASAHLVGYSFGGSVAVSFAAYHPWAAASAALVAPVGVMRLDGCGPRLRALLADSSSGGRDTEAEAEAAVLAFLEGGPAVAVPEDWRERAARGEVVAEALRAWELEEHAGYRRSVLSMFREDGNVSGGEDLYRRFAGLPMRKVVVLAENDDVCSREQLAGLGLDDVEVVARADHGLVRAEAEEVARIVYGMWTRE</sequence>
<keyword evidence="2" id="KW-0808">Transferase</keyword>
<dbReference type="PANTHER" id="PTHR43194:SF2">
    <property type="entry name" value="PEROXISOMAL MEMBRANE PROTEIN LPX1"/>
    <property type="match status" value="1"/>
</dbReference>
<keyword evidence="3" id="KW-1185">Reference proteome</keyword>
<dbReference type="Gene3D" id="3.40.50.1820">
    <property type="entry name" value="alpha/beta hydrolase"/>
    <property type="match status" value="1"/>
</dbReference>
<dbReference type="OrthoDB" id="408373at2759"/>
<dbReference type="GO" id="GO:0016740">
    <property type="term" value="F:transferase activity"/>
    <property type="evidence" value="ECO:0007669"/>
    <property type="project" value="UniProtKB-KW"/>
</dbReference>